<reference evidence="3 4" key="1">
    <citation type="submission" date="2018-08" db="EMBL/GenBank/DDBJ databases">
        <title>Comparative genomics of wild bee and flower associated Lactobacillus reveals potential adaptation to the bee host.</title>
        <authorList>
            <person name="Vuong H.Q."/>
            <person name="Mcfrederick Q.S."/>
        </authorList>
    </citation>
    <scope>NUCLEOTIDE SEQUENCE</scope>
    <source>
        <strain evidence="2 4">HV_13</strain>
        <strain evidence="3">HV_63</strain>
    </source>
</reference>
<accession>A0A9Q8MU52</accession>
<dbReference type="EMBL" id="QUAV01000001">
    <property type="protein sequence ID" value="TPR26231.1"/>
    <property type="molecule type" value="Genomic_DNA"/>
</dbReference>
<evidence type="ECO:0000313" key="5">
    <source>
        <dbReference type="Proteomes" id="UP000784700"/>
    </source>
</evidence>
<evidence type="ECO:0008006" key="6">
    <source>
        <dbReference type="Google" id="ProtNLM"/>
    </source>
</evidence>
<proteinExistence type="predicted"/>
<dbReference type="Proteomes" id="UP000777560">
    <property type="component" value="Unassembled WGS sequence"/>
</dbReference>
<protein>
    <recommendedName>
        <fullName evidence="6">Lipoprotein</fullName>
    </recommendedName>
</protein>
<name>A0A9Q8MU52_9LACO</name>
<evidence type="ECO:0000313" key="4">
    <source>
        <dbReference type="Proteomes" id="UP000777560"/>
    </source>
</evidence>
<organism evidence="3 5">
    <name type="scientific">Apilactobacillus micheneri</name>
    <dbReference type="NCBI Taxonomy" id="1899430"/>
    <lineage>
        <taxon>Bacteria</taxon>
        <taxon>Bacillati</taxon>
        <taxon>Bacillota</taxon>
        <taxon>Bacilli</taxon>
        <taxon>Lactobacillales</taxon>
        <taxon>Lactobacillaceae</taxon>
        <taxon>Apilactobacillus</taxon>
    </lineage>
</organism>
<evidence type="ECO:0000313" key="2">
    <source>
        <dbReference type="EMBL" id="TPR26231.1"/>
    </source>
</evidence>
<keyword evidence="1" id="KW-0472">Membrane</keyword>
<dbReference type="Proteomes" id="UP000784700">
    <property type="component" value="Unassembled WGS sequence"/>
</dbReference>
<feature type="transmembrane region" description="Helical" evidence="1">
    <location>
        <begin position="12"/>
        <end position="31"/>
    </location>
</feature>
<dbReference type="PROSITE" id="PS51257">
    <property type="entry name" value="PROKAR_LIPOPROTEIN"/>
    <property type="match status" value="1"/>
</dbReference>
<sequence length="122" mass="13662">MVGFLYKGHHVALGTLLLICTLFASCVIYVVGSFQIVQYQAESTVNQELNSSNVDRSAVKDTYTKKYLASHKIFKAKINGEIEYYNKAVIGAFSVNNKDADIKVKSVNGKFKVQDLKIYKKT</sequence>
<keyword evidence="1" id="KW-1133">Transmembrane helix</keyword>
<dbReference type="AlphaFoldDB" id="A0A9Q8MU52"/>
<evidence type="ECO:0000313" key="3">
    <source>
        <dbReference type="EMBL" id="TPR43814.1"/>
    </source>
</evidence>
<comment type="caution">
    <text evidence="3">The sequence shown here is derived from an EMBL/GenBank/DDBJ whole genome shotgun (WGS) entry which is preliminary data.</text>
</comment>
<dbReference type="EMBL" id="QUBG01000004">
    <property type="protein sequence ID" value="TPR43814.1"/>
    <property type="molecule type" value="Genomic_DNA"/>
</dbReference>
<gene>
    <name evidence="2" type="ORF">DY114_00610</name>
    <name evidence="3" type="ORF">DY130_05120</name>
</gene>
<dbReference type="RefSeq" id="WP_105964202.1">
    <property type="nucleotide sequence ID" value="NZ_QUBG01000004.1"/>
</dbReference>
<keyword evidence="1" id="KW-0812">Transmembrane</keyword>
<evidence type="ECO:0000256" key="1">
    <source>
        <dbReference type="SAM" id="Phobius"/>
    </source>
</evidence>
<keyword evidence="4" id="KW-1185">Reference proteome</keyword>